<dbReference type="InterPro" id="IPR019887">
    <property type="entry name" value="Tscrpt_reg_AsnC/Lrp_C"/>
</dbReference>
<keyword evidence="2" id="KW-0012">Acyltransferase</keyword>
<dbReference type="Pfam" id="PF01037">
    <property type="entry name" value="AsnC_trans_reg"/>
    <property type="match status" value="1"/>
</dbReference>
<dbReference type="EC" id="2.3.3.13" evidence="2"/>
<name>A0A081RQG9_9ARCH</name>
<sequence length="79" mass="8741">MSTAFVVITSEIGEEQNVINQLKTIASVKDVKGVMGAYDIIVKLESDTSKELNNTITNQIRKIKDVRTTLTLTVIDSQE</sequence>
<keyword evidence="3" id="KW-1185">Reference proteome</keyword>
<feature type="domain" description="Transcription regulator AsnC/Lrp ligand binding" evidence="1">
    <location>
        <begin position="11"/>
        <end position="76"/>
    </location>
</feature>
<protein>
    <submittedName>
        <fullName evidence="2">2-isopropylmalate synthase protein</fullName>
        <ecNumber evidence="2">2.3.3.13</ecNumber>
    </submittedName>
</protein>
<dbReference type="InterPro" id="IPR011008">
    <property type="entry name" value="Dimeric_a/b-barrel"/>
</dbReference>
<organism evidence="2 3">
    <name type="scientific">Marine Group I thaumarchaeote SCGC AAA799-N04</name>
    <dbReference type="NCBI Taxonomy" id="1502293"/>
    <lineage>
        <taxon>Archaea</taxon>
        <taxon>Nitrososphaerota</taxon>
        <taxon>Marine Group I</taxon>
    </lineage>
</organism>
<evidence type="ECO:0000259" key="1">
    <source>
        <dbReference type="Pfam" id="PF01037"/>
    </source>
</evidence>
<dbReference type="SUPFAM" id="SSF54909">
    <property type="entry name" value="Dimeric alpha+beta barrel"/>
    <property type="match status" value="1"/>
</dbReference>
<dbReference type="Gene3D" id="3.30.70.920">
    <property type="match status" value="1"/>
</dbReference>
<proteinExistence type="predicted"/>
<dbReference type="AlphaFoldDB" id="A0A081RQG9"/>
<evidence type="ECO:0000313" key="2">
    <source>
        <dbReference type="EMBL" id="KEQ57442.1"/>
    </source>
</evidence>
<gene>
    <name evidence="2" type="ORF">AAA799N04_00134</name>
</gene>
<keyword evidence="2" id="KW-0808">Transferase</keyword>
<evidence type="ECO:0000313" key="3">
    <source>
        <dbReference type="Proteomes" id="UP000028059"/>
    </source>
</evidence>
<dbReference type="EMBL" id="JOKN01000001">
    <property type="protein sequence ID" value="KEQ57442.1"/>
    <property type="molecule type" value="Genomic_DNA"/>
</dbReference>
<reference evidence="2 3" key="1">
    <citation type="submission" date="2014-06" db="EMBL/GenBank/DDBJ databases">
        <authorList>
            <person name="Ngugi D.K."/>
            <person name="Blom J."/>
            <person name="Alam I."/>
            <person name="Rashid M."/>
            <person name="Ba Alawi W."/>
            <person name="Zhang G."/>
            <person name="Hikmawan T."/>
            <person name="Guan Y."/>
            <person name="Antunes A."/>
            <person name="Siam R."/>
            <person name="ElDorry H."/>
            <person name="Bajic V."/>
            <person name="Stingl U."/>
        </authorList>
    </citation>
    <scope>NUCLEOTIDE SEQUENCE [LARGE SCALE GENOMIC DNA]</scope>
    <source>
        <strain evidence="2">SCGC AAA799-N04</strain>
    </source>
</reference>
<comment type="caution">
    <text evidence="2">The sequence shown here is derived from an EMBL/GenBank/DDBJ whole genome shotgun (WGS) entry which is preliminary data.</text>
</comment>
<dbReference type="GO" id="GO:0003852">
    <property type="term" value="F:2-isopropylmalate synthase activity"/>
    <property type="evidence" value="ECO:0007669"/>
    <property type="project" value="UniProtKB-EC"/>
</dbReference>
<dbReference type="Proteomes" id="UP000028059">
    <property type="component" value="Unassembled WGS sequence"/>
</dbReference>
<accession>A0A081RQG9</accession>